<dbReference type="EMBL" id="CAWUHB010000008">
    <property type="protein sequence ID" value="CAK7214110.1"/>
    <property type="molecule type" value="Genomic_DNA"/>
</dbReference>
<feature type="transmembrane region" description="Helical" evidence="6">
    <location>
        <begin position="139"/>
        <end position="160"/>
    </location>
</feature>
<evidence type="ECO:0008006" key="9">
    <source>
        <dbReference type="Google" id="ProtNLM"/>
    </source>
</evidence>
<organism evidence="7 8">
    <name type="scientific">Sporothrix curviconia</name>
    <dbReference type="NCBI Taxonomy" id="1260050"/>
    <lineage>
        <taxon>Eukaryota</taxon>
        <taxon>Fungi</taxon>
        <taxon>Dikarya</taxon>
        <taxon>Ascomycota</taxon>
        <taxon>Pezizomycotina</taxon>
        <taxon>Sordariomycetes</taxon>
        <taxon>Sordariomycetidae</taxon>
        <taxon>Ophiostomatales</taxon>
        <taxon>Ophiostomataceae</taxon>
        <taxon>Sporothrix</taxon>
    </lineage>
</organism>
<feature type="transmembrane region" description="Helical" evidence="6">
    <location>
        <begin position="209"/>
        <end position="229"/>
    </location>
</feature>
<feature type="transmembrane region" description="Helical" evidence="6">
    <location>
        <begin position="307"/>
        <end position="329"/>
    </location>
</feature>
<evidence type="ECO:0000256" key="3">
    <source>
        <dbReference type="ARBA" id="ARBA00022692"/>
    </source>
</evidence>
<accession>A0ABP0B3L4</accession>
<dbReference type="Proteomes" id="UP001642405">
    <property type="component" value="Unassembled WGS sequence"/>
</dbReference>
<keyword evidence="2" id="KW-0813">Transport</keyword>
<dbReference type="SUPFAM" id="SSF103473">
    <property type="entry name" value="MFS general substrate transporter"/>
    <property type="match status" value="1"/>
</dbReference>
<feature type="transmembrane region" description="Helical" evidence="6">
    <location>
        <begin position="388"/>
        <end position="410"/>
    </location>
</feature>
<dbReference type="Pfam" id="PF07690">
    <property type="entry name" value="MFS_1"/>
    <property type="match status" value="1"/>
</dbReference>
<sequence>LAIAPKPPPAAETYADEAAPVAVVVDGHVEVHTSETEEKTRGVEHDDAADLFVGESTVFEYTEEEAKRVLWKLDLFCCRWCYLSFIDKAVLSNASILGLLDDDHLVGQDYSWASAIFYFGYLIFQYPSSLCMQNFATLAVCRFFLGAFETCITPVMAIYVGQYWTRREQPLRACIWWMGAPLGGFTANGRAYSITSAAWGGGKYSQWQVLFLIWGPITIAWGVVLLFALPNSPMKAWFLDQRERKVAVMRVIANHTGIENRDYRRYQVFEALKDIQCWVYFCLVLLQCIVGSGLLVSAYLANRFRNARIFVSLVSNVVALTGSLLAYCLPASDPHGRQGGICIMCACTVTYIMAMSMMSANMGCFTKKATCSAMFFLSREAPTYPTGFRAFFVSTALMIVIQFSLLFYIFRENKRRNAISAGLSREEQADAAAFLDMTDKEQPGFRYVY</sequence>
<proteinExistence type="predicted"/>
<comment type="caution">
    <text evidence="7">The sequence shown here is derived from an EMBL/GenBank/DDBJ whole genome shotgun (WGS) entry which is preliminary data.</text>
</comment>
<dbReference type="Gene3D" id="1.20.1250.20">
    <property type="entry name" value="MFS general substrate transporter like domains"/>
    <property type="match status" value="1"/>
</dbReference>
<evidence type="ECO:0000256" key="4">
    <source>
        <dbReference type="ARBA" id="ARBA00022989"/>
    </source>
</evidence>
<evidence type="ECO:0000256" key="6">
    <source>
        <dbReference type="SAM" id="Phobius"/>
    </source>
</evidence>
<dbReference type="PANTHER" id="PTHR43791:SF103">
    <property type="entry name" value="MAJOR FACILITATOR SUPERFAMILY (MFS) PROFILE DOMAIN-CONTAINING PROTEIN-RELATED"/>
    <property type="match status" value="1"/>
</dbReference>
<evidence type="ECO:0000313" key="7">
    <source>
        <dbReference type="EMBL" id="CAK7214110.1"/>
    </source>
</evidence>
<keyword evidence="4 6" id="KW-1133">Transmembrane helix</keyword>
<keyword evidence="5 6" id="KW-0472">Membrane</keyword>
<feature type="transmembrane region" description="Helical" evidence="6">
    <location>
        <begin position="341"/>
        <end position="360"/>
    </location>
</feature>
<reference evidence="7 8" key="1">
    <citation type="submission" date="2024-01" db="EMBL/GenBank/DDBJ databases">
        <authorList>
            <person name="Allen C."/>
            <person name="Tagirdzhanova G."/>
        </authorList>
    </citation>
    <scope>NUCLEOTIDE SEQUENCE [LARGE SCALE GENOMIC DNA]</scope>
</reference>
<protein>
    <recommendedName>
        <fullName evidence="9">Allantoate permease</fullName>
    </recommendedName>
</protein>
<evidence type="ECO:0000313" key="8">
    <source>
        <dbReference type="Proteomes" id="UP001642405"/>
    </source>
</evidence>
<comment type="subcellular location">
    <subcellularLocation>
        <location evidence="1">Membrane</location>
        <topology evidence="1">Multi-pass membrane protein</topology>
    </subcellularLocation>
</comment>
<feature type="non-terminal residue" evidence="7">
    <location>
        <position position="1"/>
    </location>
</feature>
<name>A0ABP0B3L4_9PEZI</name>
<dbReference type="InterPro" id="IPR036259">
    <property type="entry name" value="MFS_trans_sf"/>
</dbReference>
<evidence type="ECO:0000256" key="2">
    <source>
        <dbReference type="ARBA" id="ARBA00022448"/>
    </source>
</evidence>
<dbReference type="InterPro" id="IPR011701">
    <property type="entry name" value="MFS"/>
</dbReference>
<keyword evidence="8" id="KW-1185">Reference proteome</keyword>
<evidence type="ECO:0000256" key="5">
    <source>
        <dbReference type="ARBA" id="ARBA00023136"/>
    </source>
</evidence>
<dbReference type="PANTHER" id="PTHR43791">
    <property type="entry name" value="PERMEASE-RELATED"/>
    <property type="match status" value="1"/>
</dbReference>
<evidence type="ECO:0000256" key="1">
    <source>
        <dbReference type="ARBA" id="ARBA00004141"/>
    </source>
</evidence>
<feature type="transmembrane region" description="Helical" evidence="6">
    <location>
        <begin position="277"/>
        <end position="301"/>
    </location>
</feature>
<keyword evidence="3 6" id="KW-0812">Transmembrane</keyword>
<gene>
    <name evidence="7" type="ORF">SCUCBS95973_002026</name>
</gene>